<accession>A0ABQ8JPB5</accession>
<comment type="caution">
    <text evidence="1">The sequence shown here is derived from an EMBL/GenBank/DDBJ whole genome shotgun (WGS) entry which is preliminary data.</text>
</comment>
<keyword evidence="2" id="KW-1185">Reference proteome</keyword>
<evidence type="ECO:0000313" key="2">
    <source>
        <dbReference type="Proteomes" id="UP000887458"/>
    </source>
</evidence>
<protein>
    <submittedName>
        <fullName evidence="1">Uncharacterized protein</fullName>
    </submittedName>
</protein>
<dbReference type="Proteomes" id="UP000887458">
    <property type="component" value="Unassembled WGS sequence"/>
</dbReference>
<sequence length="79" mass="8861">MTNILCIPRPQNIENASITPVSASVNTFESVLINCAIPNNFCSLLKIGTDNIDRLLSITIDSKNVVDSSEFKYEYQFLY</sequence>
<reference evidence="1 2" key="1">
    <citation type="journal article" date="2018" name="J. Allergy Clin. Immunol.">
        <title>High-quality assembly of Dermatophagoides pteronyssinus genome and transcriptome reveals a wide range of novel allergens.</title>
        <authorList>
            <person name="Liu X.Y."/>
            <person name="Yang K.Y."/>
            <person name="Wang M.Q."/>
            <person name="Kwok J.S."/>
            <person name="Zeng X."/>
            <person name="Yang Z."/>
            <person name="Xiao X.J."/>
            <person name="Lau C.P."/>
            <person name="Li Y."/>
            <person name="Huang Z.M."/>
            <person name="Ba J.G."/>
            <person name="Yim A.K."/>
            <person name="Ouyang C.Y."/>
            <person name="Ngai S.M."/>
            <person name="Chan T.F."/>
            <person name="Leung E.L."/>
            <person name="Liu L."/>
            <person name="Liu Z.G."/>
            <person name="Tsui S.K."/>
        </authorList>
    </citation>
    <scope>NUCLEOTIDE SEQUENCE [LARGE SCALE GENOMIC DNA]</scope>
    <source>
        <strain evidence="1">Derp</strain>
    </source>
</reference>
<organism evidence="1 2">
    <name type="scientific">Dermatophagoides pteronyssinus</name>
    <name type="common">European house dust mite</name>
    <dbReference type="NCBI Taxonomy" id="6956"/>
    <lineage>
        <taxon>Eukaryota</taxon>
        <taxon>Metazoa</taxon>
        <taxon>Ecdysozoa</taxon>
        <taxon>Arthropoda</taxon>
        <taxon>Chelicerata</taxon>
        <taxon>Arachnida</taxon>
        <taxon>Acari</taxon>
        <taxon>Acariformes</taxon>
        <taxon>Sarcoptiformes</taxon>
        <taxon>Astigmata</taxon>
        <taxon>Psoroptidia</taxon>
        <taxon>Analgoidea</taxon>
        <taxon>Pyroglyphidae</taxon>
        <taxon>Dermatophagoidinae</taxon>
        <taxon>Dermatophagoides</taxon>
    </lineage>
</organism>
<dbReference type="EMBL" id="NJHN03000029">
    <property type="protein sequence ID" value="KAH9424394.1"/>
    <property type="molecule type" value="Genomic_DNA"/>
</dbReference>
<reference evidence="1 2" key="2">
    <citation type="journal article" date="2022" name="Mol. Biol. Evol.">
        <title>Comparative Genomics Reveals Insights into the Divergent Evolution of Astigmatic Mites and Household Pest Adaptations.</title>
        <authorList>
            <person name="Xiong Q."/>
            <person name="Wan A.T."/>
            <person name="Liu X."/>
            <person name="Fung C.S."/>
            <person name="Xiao X."/>
            <person name="Malainual N."/>
            <person name="Hou J."/>
            <person name="Wang L."/>
            <person name="Wang M."/>
            <person name="Yang K.Y."/>
            <person name="Cui Y."/>
            <person name="Leung E.L."/>
            <person name="Nong W."/>
            <person name="Shin S.K."/>
            <person name="Au S.W."/>
            <person name="Jeong K.Y."/>
            <person name="Chew F.T."/>
            <person name="Hui J.H."/>
            <person name="Leung T.F."/>
            <person name="Tungtrongchitr A."/>
            <person name="Zhong N."/>
            <person name="Liu Z."/>
            <person name="Tsui S.K."/>
        </authorList>
    </citation>
    <scope>NUCLEOTIDE SEQUENCE [LARGE SCALE GENOMIC DNA]</scope>
    <source>
        <strain evidence="1">Derp</strain>
    </source>
</reference>
<name>A0ABQ8JPB5_DERPT</name>
<gene>
    <name evidence="1" type="ORF">DERP_004578</name>
</gene>
<evidence type="ECO:0000313" key="1">
    <source>
        <dbReference type="EMBL" id="KAH9424394.1"/>
    </source>
</evidence>
<proteinExistence type="predicted"/>